<organism evidence="3 4">
    <name type="scientific">Panaeolus cyanescens</name>
    <dbReference type="NCBI Taxonomy" id="181874"/>
    <lineage>
        <taxon>Eukaryota</taxon>
        <taxon>Fungi</taxon>
        <taxon>Dikarya</taxon>
        <taxon>Basidiomycota</taxon>
        <taxon>Agaricomycotina</taxon>
        <taxon>Agaricomycetes</taxon>
        <taxon>Agaricomycetidae</taxon>
        <taxon>Agaricales</taxon>
        <taxon>Agaricineae</taxon>
        <taxon>Galeropsidaceae</taxon>
        <taxon>Panaeolus</taxon>
    </lineage>
</organism>
<dbReference type="InterPro" id="IPR001810">
    <property type="entry name" value="F-box_dom"/>
</dbReference>
<protein>
    <recommendedName>
        <fullName evidence="2">F-box domain-containing protein</fullName>
    </recommendedName>
</protein>
<keyword evidence="4" id="KW-1185">Reference proteome</keyword>
<dbReference type="InterPro" id="IPR036322">
    <property type="entry name" value="WD40_repeat_dom_sf"/>
</dbReference>
<dbReference type="Gene3D" id="1.20.1280.50">
    <property type="match status" value="1"/>
</dbReference>
<dbReference type="Pfam" id="PF12937">
    <property type="entry name" value="F-box-like"/>
    <property type="match status" value="1"/>
</dbReference>
<dbReference type="EMBL" id="NHTK01001281">
    <property type="protein sequence ID" value="PPR00979.1"/>
    <property type="molecule type" value="Genomic_DNA"/>
</dbReference>
<feature type="domain" description="F-box" evidence="2">
    <location>
        <begin position="37"/>
        <end position="77"/>
    </location>
</feature>
<proteinExistence type="predicted"/>
<dbReference type="Proteomes" id="UP000284842">
    <property type="component" value="Unassembled WGS sequence"/>
</dbReference>
<dbReference type="STRING" id="181874.A0A409YD85"/>
<evidence type="ECO:0000313" key="4">
    <source>
        <dbReference type="Proteomes" id="UP000284842"/>
    </source>
</evidence>
<dbReference type="InterPro" id="IPR015943">
    <property type="entry name" value="WD40/YVTN_repeat-like_dom_sf"/>
</dbReference>
<feature type="region of interest" description="Disordered" evidence="1">
    <location>
        <begin position="1"/>
        <end position="24"/>
    </location>
</feature>
<accession>A0A409YD85</accession>
<dbReference type="Gene3D" id="2.130.10.10">
    <property type="entry name" value="YVTN repeat-like/Quinoprotein amine dehydrogenase"/>
    <property type="match status" value="1"/>
</dbReference>
<evidence type="ECO:0000256" key="1">
    <source>
        <dbReference type="SAM" id="MobiDB-lite"/>
    </source>
</evidence>
<evidence type="ECO:0000313" key="3">
    <source>
        <dbReference type="EMBL" id="PPR00979.1"/>
    </source>
</evidence>
<dbReference type="AlphaFoldDB" id="A0A409YD85"/>
<gene>
    <name evidence="3" type="ORF">CVT24_000273</name>
</gene>
<name>A0A409YD85_9AGAR</name>
<dbReference type="OrthoDB" id="3219396at2759"/>
<dbReference type="InterPro" id="IPR036047">
    <property type="entry name" value="F-box-like_dom_sf"/>
</dbReference>
<dbReference type="SMART" id="SM00256">
    <property type="entry name" value="FBOX"/>
    <property type="match status" value="1"/>
</dbReference>
<reference evidence="3 4" key="1">
    <citation type="journal article" date="2018" name="Evol. Lett.">
        <title>Horizontal gene cluster transfer increased hallucinogenic mushroom diversity.</title>
        <authorList>
            <person name="Reynolds H.T."/>
            <person name="Vijayakumar V."/>
            <person name="Gluck-Thaler E."/>
            <person name="Korotkin H.B."/>
            <person name="Matheny P.B."/>
            <person name="Slot J.C."/>
        </authorList>
    </citation>
    <scope>NUCLEOTIDE SEQUENCE [LARGE SCALE GENOMIC DNA]</scope>
    <source>
        <strain evidence="3 4">2629</strain>
    </source>
</reference>
<comment type="caution">
    <text evidence="3">The sequence shown here is derived from an EMBL/GenBank/DDBJ whole genome shotgun (WGS) entry which is preliminary data.</text>
</comment>
<dbReference type="InParanoid" id="A0A409YD85"/>
<evidence type="ECO:0000259" key="2">
    <source>
        <dbReference type="SMART" id="SM00256"/>
    </source>
</evidence>
<sequence length="575" mass="63266">MSKRELSPSALPPPKRAHTTNNRGTIRSLPLNFDNSLYDELILCIFSHLSWVDLCMTQSTSRNWARLAADNELWRHIFIKVYGRTRLRGAKGFIGRLDGREIMPMPGRVTKSEPVKNWKWMFRISSNWRKGMVQIFYCRCAVEEFKGDLHNTHEDPNSSSSSATSHDQTHVVLVGPLTITASTALTTAPFLQLTTVNGDNHIIPLDKPQNQPVAVSTLALDQSPPVSSHISLVACMSTGDFHIIKVNPSSPALFSRVLGYRPPQRSSRALPIIRAAFYHPLLVTLASDFTLSLFDLSDGAVQRTQTLTSFSSYPPASLVLSSPSPTAFKLVLAYAVPVYPRHWSVGAAELIIARTSQPWTSQHSLTSSFKEDYIHGSSSHLTVVSSRAIRAFEVPSGWIDENSLRTMREQWGRKLCSVADVQTDGKWVVLAPGDEFLSDEHSVSSGSASPINGSSTPMELRLHSPTALQLYRLVLPSHSSSVSASPPKLNFVRTLHGQTSPISAIALSDGRCVSLGQNGSIWVWDLEGGTGAEVAPADDFVIEHKMQAGRGTVAFDERRIVSAHAGRVVIRRFDI</sequence>
<dbReference type="SUPFAM" id="SSF81383">
    <property type="entry name" value="F-box domain"/>
    <property type="match status" value="1"/>
</dbReference>
<dbReference type="SUPFAM" id="SSF50978">
    <property type="entry name" value="WD40 repeat-like"/>
    <property type="match status" value="1"/>
</dbReference>
<dbReference type="Pfam" id="PF25499">
    <property type="entry name" value="Beta-prop_pof12"/>
    <property type="match status" value="1"/>
</dbReference>